<evidence type="ECO:0000313" key="2">
    <source>
        <dbReference type="Proteomes" id="UP000004191"/>
    </source>
</evidence>
<dbReference type="SUPFAM" id="SSF56784">
    <property type="entry name" value="HAD-like"/>
    <property type="match status" value="1"/>
</dbReference>
<reference evidence="1 2" key="1">
    <citation type="submission" date="2012-01" db="EMBL/GenBank/DDBJ databases">
        <title>The Genome Sequence of Helcococcus kunzii ATCC 51366.</title>
        <authorList>
            <consortium name="The Broad Institute Genome Sequencing Platform"/>
            <person name="Earl A."/>
            <person name="Ward D."/>
            <person name="Feldgarden M."/>
            <person name="Gevers D."/>
            <person name="Huys G."/>
            <person name="Young S.K."/>
            <person name="Zeng Q."/>
            <person name="Gargeya S."/>
            <person name="Fitzgerald M."/>
            <person name="Haas B."/>
            <person name="Abouelleil A."/>
            <person name="Alvarado L."/>
            <person name="Arachchi H.M."/>
            <person name="Berlin A."/>
            <person name="Chapman S.B."/>
            <person name="Gearin G."/>
            <person name="Goldberg J."/>
            <person name="Griggs A."/>
            <person name="Gujja S."/>
            <person name="Hansen M."/>
            <person name="Heiman D."/>
            <person name="Howarth C."/>
            <person name="Larimer J."/>
            <person name="Lui A."/>
            <person name="MacDonald P.J.P."/>
            <person name="McCowen C."/>
            <person name="Montmayeur A."/>
            <person name="Murphy C."/>
            <person name="Neiman D."/>
            <person name="Pearson M."/>
            <person name="Priest M."/>
            <person name="Roberts A."/>
            <person name="Saif S."/>
            <person name="Shea T."/>
            <person name="Sisk P."/>
            <person name="Stolte C."/>
            <person name="Sykes S."/>
            <person name="Wortman J."/>
            <person name="Nusbaum C."/>
            <person name="Birren B."/>
        </authorList>
    </citation>
    <scope>NUCLEOTIDE SEQUENCE [LARGE SCALE GENOMIC DNA]</scope>
    <source>
        <strain evidence="1 2">ATCC 51366</strain>
    </source>
</reference>
<gene>
    <name evidence="1" type="ORF">HMPREF9709_01159</name>
</gene>
<dbReference type="PANTHER" id="PTHR10000:SF8">
    <property type="entry name" value="HAD SUPERFAMILY HYDROLASE-LIKE, TYPE 3"/>
    <property type="match status" value="1"/>
</dbReference>
<dbReference type="EMBL" id="AGEI01000022">
    <property type="protein sequence ID" value="EHR33560.1"/>
    <property type="molecule type" value="Genomic_DNA"/>
</dbReference>
<dbReference type="SFLD" id="SFLDS00003">
    <property type="entry name" value="Haloacid_Dehalogenase"/>
    <property type="match status" value="1"/>
</dbReference>
<keyword evidence="1" id="KW-0378">Hydrolase</keyword>
<dbReference type="OrthoDB" id="9790031at2"/>
<dbReference type="AlphaFoldDB" id="H3NP98"/>
<accession>H3NP98</accession>
<dbReference type="RefSeq" id="WP_005398674.1">
    <property type="nucleotide sequence ID" value="NZ_JH601088.1"/>
</dbReference>
<dbReference type="NCBIfam" id="TIGR01484">
    <property type="entry name" value="HAD-SF-IIB"/>
    <property type="match status" value="1"/>
</dbReference>
<proteinExistence type="predicted"/>
<dbReference type="InterPro" id="IPR006379">
    <property type="entry name" value="HAD-SF_hydro_IIB"/>
</dbReference>
<dbReference type="NCBIfam" id="TIGR00099">
    <property type="entry name" value="Cof-subfamily"/>
    <property type="match status" value="1"/>
</dbReference>
<comment type="caution">
    <text evidence="1">The sequence shown here is derived from an EMBL/GenBank/DDBJ whole genome shotgun (WGS) entry which is preliminary data.</text>
</comment>
<dbReference type="STRING" id="883114.HMPREF9709_01159"/>
<dbReference type="GeneID" id="96999145"/>
<dbReference type="eggNOG" id="COG0561">
    <property type="taxonomic scope" value="Bacteria"/>
</dbReference>
<dbReference type="InterPro" id="IPR036412">
    <property type="entry name" value="HAD-like_sf"/>
</dbReference>
<protein>
    <submittedName>
        <fullName evidence="1">Cof-like hydrolase</fullName>
    </submittedName>
</protein>
<dbReference type="PANTHER" id="PTHR10000">
    <property type="entry name" value="PHOSPHOSERINE PHOSPHATASE"/>
    <property type="match status" value="1"/>
</dbReference>
<keyword evidence="2" id="KW-1185">Reference proteome</keyword>
<name>H3NP98_9FIRM</name>
<dbReference type="GO" id="GO:0016791">
    <property type="term" value="F:phosphatase activity"/>
    <property type="evidence" value="ECO:0007669"/>
    <property type="project" value="UniProtKB-ARBA"/>
</dbReference>
<dbReference type="Proteomes" id="UP000004191">
    <property type="component" value="Unassembled WGS sequence"/>
</dbReference>
<dbReference type="Gene3D" id="3.40.50.1000">
    <property type="entry name" value="HAD superfamily/HAD-like"/>
    <property type="match status" value="1"/>
</dbReference>
<dbReference type="Gene3D" id="3.30.1240.10">
    <property type="match status" value="1"/>
</dbReference>
<organism evidence="1 2">
    <name type="scientific">Helcococcus kunzii ATCC 51366</name>
    <dbReference type="NCBI Taxonomy" id="883114"/>
    <lineage>
        <taxon>Bacteria</taxon>
        <taxon>Bacillati</taxon>
        <taxon>Bacillota</taxon>
        <taxon>Tissierellia</taxon>
        <taxon>Tissierellales</taxon>
        <taxon>Peptoniphilaceae</taxon>
        <taxon>Helcococcus</taxon>
    </lineage>
</organism>
<dbReference type="SFLD" id="SFLDG01140">
    <property type="entry name" value="C2.B:_Phosphomannomutase_and_P"/>
    <property type="match status" value="1"/>
</dbReference>
<evidence type="ECO:0000313" key="1">
    <source>
        <dbReference type="EMBL" id="EHR33560.1"/>
    </source>
</evidence>
<dbReference type="HOGENOM" id="CLU_044146_0_3_9"/>
<dbReference type="InterPro" id="IPR023214">
    <property type="entry name" value="HAD_sf"/>
</dbReference>
<dbReference type="InterPro" id="IPR000150">
    <property type="entry name" value="Cof"/>
</dbReference>
<dbReference type="GO" id="GO:0000287">
    <property type="term" value="F:magnesium ion binding"/>
    <property type="evidence" value="ECO:0007669"/>
    <property type="project" value="TreeGrafter"/>
</dbReference>
<dbReference type="GO" id="GO:0005829">
    <property type="term" value="C:cytosol"/>
    <property type="evidence" value="ECO:0007669"/>
    <property type="project" value="TreeGrafter"/>
</dbReference>
<sequence length="287" mass="32818">MEIKCIALDMDGTLLIDEQNMLESSKLALLEAQKKGIKVILASGRPIGAMKKYIDILEFEKYSGFLISNNGALVYDCKNKEIIAQKTMNREVLKKIIEKTRKYDLGLCTIIGDTLFTEDINKGVINIDDPEEDHFNFMKLEAKIANVKIKEVESMLNLIDQPIVKLFYAFEEKYINKYEEEIFGEFRDMASISRMGPNHLEIVDKELNKGVALKDLGFKSDEIIAFGDSINDYFLLKYAKYGIAMDNAVKPLKEVAFEITDDYKNHGIYNSLVKHGVIDANEEWKQL</sequence>
<dbReference type="PROSITE" id="PS01229">
    <property type="entry name" value="COF_2"/>
    <property type="match status" value="1"/>
</dbReference>
<dbReference type="Pfam" id="PF08282">
    <property type="entry name" value="Hydrolase_3"/>
    <property type="match status" value="1"/>
</dbReference>